<dbReference type="PROSITE" id="PS50113">
    <property type="entry name" value="PAC"/>
    <property type="match status" value="1"/>
</dbReference>
<dbReference type="GO" id="GO:0000155">
    <property type="term" value="F:phosphorelay sensor kinase activity"/>
    <property type="evidence" value="ECO:0007669"/>
    <property type="project" value="InterPro"/>
</dbReference>
<dbReference type="SMART" id="SM00091">
    <property type="entry name" value="PAS"/>
    <property type="match status" value="3"/>
</dbReference>
<dbReference type="Pfam" id="PF00512">
    <property type="entry name" value="HisKA"/>
    <property type="match status" value="1"/>
</dbReference>
<dbReference type="CDD" id="cd00075">
    <property type="entry name" value="HATPase"/>
    <property type="match status" value="1"/>
</dbReference>
<dbReference type="CDD" id="cd00156">
    <property type="entry name" value="REC"/>
    <property type="match status" value="1"/>
</dbReference>
<dbReference type="PANTHER" id="PTHR43711:SF1">
    <property type="entry name" value="HISTIDINE KINASE 1"/>
    <property type="match status" value="1"/>
</dbReference>
<dbReference type="InterPro" id="IPR013767">
    <property type="entry name" value="PAS_fold"/>
</dbReference>
<evidence type="ECO:0000313" key="12">
    <source>
        <dbReference type="EMBL" id="SFK67391.1"/>
    </source>
</evidence>
<keyword evidence="4" id="KW-0808">Transferase</keyword>
<dbReference type="InterPro" id="IPR035965">
    <property type="entry name" value="PAS-like_dom_sf"/>
</dbReference>
<evidence type="ECO:0000259" key="10">
    <source>
        <dbReference type="PROSITE" id="PS50112"/>
    </source>
</evidence>
<dbReference type="SMART" id="SM00387">
    <property type="entry name" value="HATPase_c"/>
    <property type="match status" value="1"/>
</dbReference>
<evidence type="ECO:0000259" key="8">
    <source>
        <dbReference type="PROSITE" id="PS50109"/>
    </source>
</evidence>
<reference evidence="13" key="1">
    <citation type="submission" date="2016-10" db="EMBL/GenBank/DDBJ databases">
        <authorList>
            <person name="Varghese N."/>
            <person name="Submissions S."/>
        </authorList>
    </citation>
    <scope>NUCLEOTIDE SEQUENCE [LARGE SCALE GENOMIC DNA]</scope>
    <source>
        <strain evidence="13">CGMCC 1.7738</strain>
    </source>
</reference>
<dbReference type="SMART" id="SM00065">
    <property type="entry name" value="GAF"/>
    <property type="match status" value="2"/>
</dbReference>
<feature type="domain" description="PAS" evidence="10">
    <location>
        <begin position="257"/>
        <end position="294"/>
    </location>
</feature>
<evidence type="ECO:0000256" key="3">
    <source>
        <dbReference type="ARBA" id="ARBA00022553"/>
    </source>
</evidence>
<evidence type="ECO:0000256" key="7">
    <source>
        <dbReference type="PROSITE-ProRule" id="PRU00169"/>
    </source>
</evidence>
<dbReference type="PRINTS" id="PR00344">
    <property type="entry name" value="BCTRLSENSOR"/>
</dbReference>
<dbReference type="Pfam" id="PF02518">
    <property type="entry name" value="HATPase_c"/>
    <property type="match status" value="1"/>
</dbReference>
<keyword evidence="6" id="KW-0902">Two-component regulatory system</keyword>
<dbReference type="SUPFAM" id="SSF52172">
    <property type="entry name" value="CheY-like"/>
    <property type="match status" value="1"/>
</dbReference>
<dbReference type="InterPro" id="IPR011006">
    <property type="entry name" value="CheY-like_superfamily"/>
</dbReference>
<dbReference type="NCBIfam" id="TIGR00229">
    <property type="entry name" value="sensory_box"/>
    <property type="match status" value="3"/>
</dbReference>
<dbReference type="PROSITE" id="PS50109">
    <property type="entry name" value="HIS_KIN"/>
    <property type="match status" value="1"/>
</dbReference>
<dbReference type="PROSITE" id="PS50112">
    <property type="entry name" value="PAS"/>
    <property type="match status" value="3"/>
</dbReference>
<dbReference type="SUPFAM" id="SSF55781">
    <property type="entry name" value="GAF domain-like"/>
    <property type="match status" value="2"/>
</dbReference>
<dbReference type="SUPFAM" id="SSF47384">
    <property type="entry name" value="Homodimeric domain of signal transducing histidine kinase"/>
    <property type="match status" value="1"/>
</dbReference>
<feature type="domain" description="PAC" evidence="11">
    <location>
        <begin position="630"/>
        <end position="682"/>
    </location>
</feature>
<dbReference type="InterPro" id="IPR050736">
    <property type="entry name" value="Sensor_HK_Regulatory"/>
</dbReference>
<proteinExistence type="predicted"/>
<evidence type="ECO:0000256" key="4">
    <source>
        <dbReference type="ARBA" id="ARBA00022679"/>
    </source>
</evidence>
<gene>
    <name evidence="12" type="ORF">SAMN04487950_0518</name>
</gene>
<dbReference type="Pfam" id="PF08448">
    <property type="entry name" value="PAS_4"/>
    <property type="match status" value="1"/>
</dbReference>
<dbReference type="CDD" id="cd00082">
    <property type="entry name" value="HisKA"/>
    <property type="match status" value="1"/>
</dbReference>
<evidence type="ECO:0000256" key="1">
    <source>
        <dbReference type="ARBA" id="ARBA00000085"/>
    </source>
</evidence>
<dbReference type="Pfam" id="PF13185">
    <property type="entry name" value="GAF_2"/>
    <property type="match status" value="2"/>
</dbReference>
<dbReference type="Gene3D" id="1.10.287.130">
    <property type="match status" value="1"/>
</dbReference>
<organism evidence="12 13">
    <name type="scientific">Halogranum rubrum</name>
    <dbReference type="NCBI Taxonomy" id="553466"/>
    <lineage>
        <taxon>Archaea</taxon>
        <taxon>Methanobacteriati</taxon>
        <taxon>Methanobacteriota</taxon>
        <taxon>Stenosarchaea group</taxon>
        <taxon>Halobacteria</taxon>
        <taxon>Halobacteriales</taxon>
        <taxon>Haloferacaceae</taxon>
    </lineage>
</organism>
<dbReference type="InterPro" id="IPR001610">
    <property type="entry name" value="PAC"/>
</dbReference>
<comment type="catalytic activity">
    <reaction evidence="1">
        <text>ATP + protein L-histidine = ADP + protein N-phospho-L-histidine.</text>
        <dbReference type="EC" id="2.7.13.3"/>
    </reaction>
</comment>
<dbReference type="InterPro" id="IPR003661">
    <property type="entry name" value="HisK_dim/P_dom"/>
</dbReference>
<sequence length="1037" mass="113846">MSYLDESDAQSITVLVVGDDKEFAELVQKALQTKTDAQLLSALDIESAVQSLTQHSIDCVVSATDPPDGDEDELLSRIRAHERGARMPVLFVSDDQRDPTTLPTGEFTDYILLHTPHKPFKRVSTRIQTLVATARERDRADKAATRLERTLERTTDGVYTVDTDWRIEYVNETMANRVGYERSQLIGNVVWDVFPSLLGTDLERTYRQAMECGEPTSFNSYIGAPFDYWVETRVFPDETGLSVFSREVTEVHEQRQRLERSATILENVHDVVFIIDETFEIQFANPAAARVSGYPSTTALVGEQLSTLIGNQVTDDAADAFSEAVADAFSQAHGDGGVSGLYDSDLQLELTTAFGIRSFDVRLTPCTGRHNEVLVVARDVTEQSEAQRQLETERDALRSLQEVMADTDLTTVARLGCLLEVGCETLDLEMGVVTAVTDDEYHVEAVHAPGVDIDVSDVADLAETYCAEVFEQERVCSVVDAVDTENEPHSVSRELGLESYFGIPLTVDGERFGALHFSGQKAQPQEFTESSTTFLRLLGELVAAELARSRNRRQLEATNTRLESLIEAAPLTIMEVTAEGVVSRWNRGAEEMFGWNREEIVGEFAPFVPAENHSDYKAHREQALAGEAIHGKEVTRQTKDGTVLDLLLSTAPVRDSEGAVTSILAVMDDITEQKEHERQLRALQEIAQRLTAASSIEAIGEIAVDAAAQVLGLEVTSVWRYAKETDSLVPIAETKRATELFGVTPTLTSGDGLAWEAFEHGALQVYDDVSVHEGRFNPDTQIRSEIIVPLGRHGLLATGSTGIEEFSEREIDLFRILGASVEVAMIRAKREATLQEQNNRLSEFTDVVAHDLRNPLAVAIGYLDAAKESQSPEHFEKVSAAHDRIEQLISNLLTLARGEAAIEDALEFDVADAVSDAWGFVETDEATLEVHDGVPVVKGDRSRVIQLFENLFRNAIEHGGDDVTIGVGPLAEGGFYVEDDGPGIPPERRSEVLESGVSYGSGTGFGLSIVAAIVRAHGWDIEVTASSTGGARFEFAF</sequence>
<evidence type="ECO:0000259" key="9">
    <source>
        <dbReference type="PROSITE" id="PS50110"/>
    </source>
</evidence>
<dbReference type="Proteomes" id="UP000199607">
    <property type="component" value="Unassembled WGS sequence"/>
</dbReference>
<dbReference type="InterPro" id="IPR001789">
    <property type="entry name" value="Sig_transdc_resp-reg_receiver"/>
</dbReference>
<dbReference type="Gene3D" id="3.30.565.10">
    <property type="entry name" value="Histidine kinase-like ATPase, C-terminal domain"/>
    <property type="match status" value="1"/>
</dbReference>
<dbReference type="SMART" id="SM00388">
    <property type="entry name" value="HisKA"/>
    <property type="match status" value="1"/>
</dbReference>
<dbReference type="SMART" id="SM00086">
    <property type="entry name" value="PAC"/>
    <property type="match status" value="2"/>
</dbReference>
<evidence type="ECO:0000256" key="6">
    <source>
        <dbReference type="ARBA" id="ARBA00023012"/>
    </source>
</evidence>
<dbReference type="Gene3D" id="3.30.450.20">
    <property type="entry name" value="PAS domain"/>
    <property type="match status" value="3"/>
</dbReference>
<feature type="domain" description="PAS" evidence="10">
    <location>
        <begin position="558"/>
        <end position="627"/>
    </location>
</feature>
<comment type="caution">
    <text evidence="7">Lacks conserved residue(s) required for the propagation of feature annotation.</text>
</comment>
<name>A0A1I4BHD7_9EURY</name>
<dbReference type="Gene3D" id="3.40.50.2300">
    <property type="match status" value="1"/>
</dbReference>
<dbReference type="PANTHER" id="PTHR43711">
    <property type="entry name" value="TWO-COMPONENT HISTIDINE KINASE"/>
    <property type="match status" value="1"/>
</dbReference>
<feature type="domain" description="Histidine kinase" evidence="8">
    <location>
        <begin position="847"/>
        <end position="1037"/>
    </location>
</feature>
<evidence type="ECO:0000256" key="2">
    <source>
        <dbReference type="ARBA" id="ARBA00012438"/>
    </source>
</evidence>
<dbReference type="SUPFAM" id="SSF55785">
    <property type="entry name" value="PYP-like sensor domain (PAS domain)"/>
    <property type="match status" value="3"/>
</dbReference>
<feature type="domain" description="PAS" evidence="10">
    <location>
        <begin position="143"/>
        <end position="213"/>
    </location>
</feature>
<dbReference type="InterPro" id="IPR004358">
    <property type="entry name" value="Sig_transdc_His_kin-like_C"/>
</dbReference>
<dbReference type="Gene3D" id="3.30.450.40">
    <property type="match status" value="2"/>
</dbReference>
<dbReference type="AlphaFoldDB" id="A0A1I4BHD7"/>
<evidence type="ECO:0000313" key="13">
    <source>
        <dbReference type="Proteomes" id="UP000199607"/>
    </source>
</evidence>
<dbReference type="CDD" id="cd00130">
    <property type="entry name" value="PAS"/>
    <property type="match status" value="2"/>
</dbReference>
<protein>
    <recommendedName>
        <fullName evidence="2">histidine kinase</fullName>
        <ecNumber evidence="2">2.7.13.3</ecNumber>
    </recommendedName>
</protein>
<dbReference type="InterPro" id="IPR003018">
    <property type="entry name" value="GAF"/>
</dbReference>
<dbReference type="PROSITE" id="PS50110">
    <property type="entry name" value="RESPONSE_REGULATORY"/>
    <property type="match status" value="1"/>
</dbReference>
<keyword evidence="5" id="KW-0418">Kinase</keyword>
<accession>A0A1I4BHD7</accession>
<evidence type="ECO:0000256" key="5">
    <source>
        <dbReference type="ARBA" id="ARBA00022777"/>
    </source>
</evidence>
<dbReference type="STRING" id="553466.SAMN04487950_0518"/>
<dbReference type="EMBL" id="FOTC01000001">
    <property type="protein sequence ID" value="SFK67391.1"/>
    <property type="molecule type" value="Genomic_DNA"/>
</dbReference>
<keyword evidence="13" id="KW-1185">Reference proteome</keyword>
<dbReference type="InterPro" id="IPR000014">
    <property type="entry name" value="PAS"/>
</dbReference>
<dbReference type="InterPro" id="IPR029016">
    <property type="entry name" value="GAF-like_dom_sf"/>
</dbReference>
<dbReference type="GO" id="GO:0006355">
    <property type="term" value="P:regulation of DNA-templated transcription"/>
    <property type="evidence" value="ECO:0007669"/>
    <property type="project" value="InterPro"/>
</dbReference>
<dbReference type="InterPro" id="IPR005467">
    <property type="entry name" value="His_kinase_dom"/>
</dbReference>
<dbReference type="Pfam" id="PF00989">
    <property type="entry name" value="PAS"/>
    <property type="match status" value="1"/>
</dbReference>
<dbReference type="SUPFAM" id="SSF55874">
    <property type="entry name" value="ATPase domain of HSP90 chaperone/DNA topoisomerase II/histidine kinase"/>
    <property type="match status" value="1"/>
</dbReference>
<keyword evidence="3" id="KW-0597">Phosphoprotein</keyword>
<dbReference type="InterPro" id="IPR036097">
    <property type="entry name" value="HisK_dim/P_sf"/>
</dbReference>
<feature type="domain" description="Response regulatory" evidence="9">
    <location>
        <begin position="13"/>
        <end position="128"/>
    </location>
</feature>
<dbReference type="InterPro" id="IPR000700">
    <property type="entry name" value="PAS-assoc_C"/>
</dbReference>
<evidence type="ECO:0000259" key="11">
    <source>
        <dbReference type="PROSITE" id="PS50113"/>
    </source>
</evidence>
<dbReference type="EC" id="2.7.13.3" evidence="2"/>
<dbReference type="InterPro" id="IPR036890">
    <property type="entry name" value="HATPase_C_sf"/>
</dbReference>
<dbReference type="InterPro" id="IPR013656">
    <property type="entry name" value="PAS_4"/>
</dbReference>
<dbReference type="Pfam" id="PF13188">
    <property type="entry name" value="PAS_8"/>
    <property type="match status" value="1"/>
</dbReference>
<dbReference type="InterPro" id="IPR003594">
    <property type="entry name" value="HATPase_dom"/>
</dbReference>